<keyword evidence="3" id="KW-0540">Nuclease</keyword>
<keyword evidence="3" id="KW-0378">Hydrolase</keyword>
<dbReference type="EMBL" id="FZOU01000001">
    <property type="protein sequence ID" value="SNS31790.1"/>
    <property type="molecule type" value="Genomic_DNA"/>
</dbReference>
<dbReference type="SUPFAM" id="SSF82771">
    <property type="entry name" value="GIY-YIG endonuclease"/>
    <property type="match status" value="1"/>
</dbReference>
<dbReference type="PANTHER" id="PTHR34477:SF5">
    <property type="entry name" value="BSL5627 PROTEIN"/>
    <property type="match status" value="1"/>
</dbReference>
<comment type="similarity">
    <text evidence="1">Belongs to the UPF0213 family.</text>
</comment>
<dbReference type="GO" id="GO:0004519">
    <property type="term" value="F:endonuclease activity"/>
    <property type="evidence" value="ECO:0007669"/>
    <property type="project" value="UniProtKB-KW"/>
</dbReference>
<dbReference type="AlphaFoldDB" id="A0A239DHA8"/>
<dbReference type="InterPro" id="IPR000305">
    <property type="entry name" value="GIY-YIG_endonuc"/>
</dbReference>
<proteinExistence type="inferred from homology"/>
<dbReference type="InterPro" id="IPR035901">
    <property type="entry name" value="GIY-YIG_endonuc_sf"/>
</dbReference>
<keyword evidence="4" id="KW-1185">Reference proteome</keyword>
<reference evidence="3 4" key="1">
    <citation type="submission" date="2017-06" db="EMBL/GenBank/DDBJ databases">
        <authorList>
            <person name="Kim H.J."/>
            <person name="Triplett B.A."/>
        </authorList>
    </citation>
    <scope>NUCLEOTIDE SEQUENCE [LARGE SCALE GENOMIC DNA]</scope>
    <source>
        <strain evidence="3 4">DSM 18704</strain>
    </source>
</reference>
<evidence type="ECO:0000313" key="3">
    <source>
        <dbReference type="EMBL" id="SNS31790.1"/>
    </source>
</evidence>
<gene>
    <name evidence="3" type="ORF">SAMN05421770_101472</name>
</gene>
<dbReference type="InterPro" id="IPR050190">
    <property type="entry name" value="UPF0213_domain"/>
</dbReference>
<sequence>MRREYRFWVYILASRSRNLYVGMTNNLAGRVTTHRKAIPGTHTARYNIDRLVYFEFYKYVNNAIARETELKGWTRAQKIALIEAENPTWEDLAEPFLTHEERKADSLRE</sequence>
<evidence type="ECO:0000256" key="1">
    <source>
        <dbReference type="ARBA" id="ARBA00007435"/>
    </source>
</evidence>
<dbReference type="PROSITE" id="PS50164">
    <property type="entry name" value="GIY_YIG"/>
    <property type="match status" value="1"/>
</dbReference>
<dbReference type="CDD" id="cd10448">
    <property type="entry name" value="GIY-YIG_unchar_3"/>
    <property type="match status" value="1"/>
</dbReference>
<evidence type="ECO:0000259" key="2">
    <source>
        <dbReference type="PROSITE" id="PS50164"/>
    </source>
</evidence>
<protein>
    <submittedName>
        <fullName evidence="3">Putative endonuclease</fullName>
    </submittedName>
</protein>
<dbReference type="Pfam" id="PF01541">
    <property type="entry name" value="GIY-YIG"/>
    <property type="match status" value="1"/>
</dbReference>
<accession>A0A239DHA8</accession>
<evidence type="ECO:0000313" key="4">
    <source>
        <dbReference type="Proteomes" id="UP000198356"/>
    </source>
</evidence>
<organism evidence="3 4">
    <name type="scientific">Granulicella rosea</name>
    <dbReference type="NCBI Taxonomy" id="474952"/>
    <lineage>
        <taxon>Bacteria</taxon>
        <taxon>Pseudomonadati</taxon>
        <taxon>Acidobacteriota</taxon>
        <taxon>Terriglobia</taxon>
        <taxon>Terriglobales</taxon>
        <taxon>Acidobacteriaceae</taxon>
        <taxon>Granulicella</taxon>
    </lineage>
</organism>
<dbReference type="Gene3D" id="3.40.1440.10">
    <property type="entry name" value="GIY-YIG endonuclease"/>
    <property type="match status" value="1"/>
</dbReference>
<name>A0A239DHA8_9BACT</name>
<dbReference type="Proteomes" id="UP000198356">
    <property type="component" value="Unassembled WGS sequence"/>
</dbReference>
<keyword evidence="3" id="KW-0255">Endonuclease</keyword>
<feature type="domain" description="GIY-YIG" evidence="2">
    <location>
        <begin position="5"/>
        <end position="80"/>
    </location>
</feature>
<dbReference type="PANTHER" id="PTHR34477">
    <property type="entry name" value="UPF0213 PROTEIN YHBQ"/>
    <property type="match status" value="1"/>
</dbReference>